<proteinExistence type="inferred from homology"/>
<evidence type="ECO:0000256" key="10">
    <source>
        <dbReference type="HAMAP-Rule" id="MF_01465"/>
    </source>
</evidence>
<evidence type="ECO:0000256" key="11">
    <source>
        <dbReference type="RuleBase" id="RU000537"/>
    </source>
</evidence>
<gene>
    <name evidence="10 14" type="primary">secY</name>
    <name evidence="14" type="ORF">FYJ33_03150</name>
</gene>
<feature type="transmembrane region" description="Helical" evidence="10">
    <location>
        <begin position="389"/>
        <end position="410"/>
    </location>
</feature>
<protein>
    <recommendedName>
        <fullName evidence="9 10">Protein translocase subunit SecY</fullName>
    </recommendedName>
</protein>
<comment type="subunit">
    <text evidence="10">Component of the Sec protein translocase complex. Heterotrimer consisting of SecY, SecE and SecG subunits. The heterotrimers can form oligomers, although 1 heterotrimer is thought to be able to translocate proteins. Interacts with the ribosome. Interacts with SecDF, and other proteins may be involved. Interacts with SecA.</text>
</comment>
<evidence type="ECO:0000256" key="5">
    <source>
        <dbReference type="ARBA" id="ARBA00022927"/>
    </source>
</evidence>
<reference evidence="14 15" key="1">
    <citation type="submission" date="2019-08" db="EMBL/GenBank/DDBJ databases">
        <title>In-depth cultivation of the pig gut microbiome towards novel bacterial diversity and tailored functional studies.</title>
        <authorList>
            <person name="Wylensek D."/>
            <person name="Hitch T.C.A."/>
            <person name="Clavel T."/>
        </authorList>
    </citation>
    <scope>NUCLEOTIDE SEQUENCE [LARGE SCALE GENOMIC DNA]</scope>
    <source>
        <strain evidence="14 15">WCA-383-APC-5B</strain>
    </source>
</reference>
<accession>A0A7X2T0C8</accession>
<dbReference type="Gene3D" id="1.10.3370.10">
    <property type="entry name" value="SecY subunit domain"/>
    <property type="match status" value="1"/>
</dbReference>
<evidence type="ECO:0000256" key="2">
    <source>
        <dbReference type="ARBA" id="ARBA00005751"/>
    </source>
</evidence>
<keyword evidence="4 10" id="KW-0812">Transmembrane</keyword>
<keyword evidence="3 10" id="KW-0813">Transport</keyword>
<comment type="subcellular location">
    <subcellularLocation>
        <location evidence="10">Cell membrane</location>
        <topology evidence="10">Multi-pass membrane protein</topology>
    </subcellularLocation>
    <subcellularLocation>
        <location evidence="1 12">Membrane</location>
        <topology evidence="1 12">Multi-pass membrane protein</topology>
    </subcellularLocation>
</comment>
<keyword evidence="5 10" id="KW-0653">Protein transport</keyword>
<keyword evidence="15" id="KW-1185">Reference proteome</keyword>
<evidence type="ECO:0000313" key="15">
    <source>
        <dbReference type="Proteomes" id="UP000460287"/>
    </source>
</evidence>
<dbReference type="HAMAP" id="MF_01465">
    <property type="entry name" value="SecY"/>
    <property type="match status" value="1"/>
</dbReference>
<evidence type="ECO:0000313" key="14">
    <source>
        <dbReference type="EMBL" id="MSR90437.1"/>
    </source>
</evidence>
<feature type="transmembrane region" description="Helical" evidence="10">
    <location>
        <begin position="361"/>
        <end position="383"/>
    </location>
</feature>
<dbReference type="InterPro" id="IPR002208">
    <property type="entry name" value="SecY/SEC61-alpha"/>
</dbReference>
<comment type="similarity">
    <text evidence="2 10 13">Belongs to the SecY/SEC61-alpha family.</text>
</comment>
<dbReference type="PANTHER" id="PTHR10906">
    <property type="entry name" value="SECY/SEC61-ALPHA FAMILY MEMBER"/>
    <property type="match status" value="1"/>
</dbReference>
<keyword evidence="10" id="KW-1003">Cell membrane</keyword>
<dbReference type="PRINTS" id="PR00303">
    <property type="entry name" value="SECYTRNLCASE"/>
</dbReference>
<dbReference type="InterPro" id="IPR023201">
    <property type="entry name" value="SecY_dom_sf"/>
</dbReference>
<dbReference type="PROSITE" id="PS00756">
    <property type="entry name" value="SECY_2"/>
    <property type="match status" value="1"/>
</dbReference>
<feature type="transmembrane region" description="Helical" evidence="10">
    <location>
        <begin position="114"/>
        <end position="134"/>
    </location>
</feature>
<dbReference type="GO" id="GO:0005886">
    <property type="term" value="C:plasma membrane"/>
    <property type="evidence" value="ECO:0007669"/>
    <property type="project" value="UniProtKB-SubCell"/>
</dbReference>
<keyword evidence="7 10" id="KW-0811">Translocation</keyword>
<dbReference type="EMBL" id="VULX01000002">
    <property type="protein sequence ID" value="MSR90437.1"/>
    <property type="molecule type" value="Genomic_DNA"/>
</dbReference>
<dbReference type="PROSITE" id="PS00755">
    <property type="entry name" value="SECY_1"/>
    <property type="match status" value="1"/>
</dbReference>
<evidence type="ECO:0000256" key="13">
    <source>
        <dbReference type="RuleBase" id="RU004349"/>
    </source>
</evidence>
<keyword evidence="6 10" id="KW-1133">Transmembrane helix</keyword>
<name>A0A7X2T0C8_9CLOT</name>
<dbReference type="Proteomes" id="UP000460287">
    <property type="component" value="Unassembled WGS sequence"/>
</dbReference>
<dbReference type="SUPFAM" id="SSF103491">
    <property type="entry name" value="Preprotein translocase SecY subunit"/>
    <property type="match status" value="1"/>
</dbReference>
<feature type="transmembrane region" description="Helical" evidence="10">
    <location>
        <begin position="18"/>
        <end position="36"/>
    </location>
</feature>
<dbReference type="AlphaFoldDB" id="A0A7X2T0C8"/>
<feature type="transmembrane region" description="Helical" evidence="10">
    <location>
        <begin position="70"/>
        <end position="94"/>
    </location>
</feature>
<dbReference type="InterPro" id="IPR030659">
    <property type="entry name" value="SecY_CS"/>
</dbReference>
<evidence type="ECO:0000256" key="7">
    <source>
        <dbReference type="ARBA" id="ARBA00023010"/>
    </source>
</evidence>
<comment type="function">
    <text evidence="10 11">The central subunit of the protein translocation channel SecYEG. Consists of two halves formed by TMs 1-5 and 6-10. These two domains form a lateral gate at the front which open onto the bilayer between TMs 2 and 7, and are clamped together by SecE at the back. The channel is closed by both a pore ring composed of hydrophobic SecY resides and a short helix (helix 2A) on the extracellular side of the membrane which forms a plug. The plug probably moves laterally to allow the channel to open. The ring and the pore may move independently.</text>
</comment>
<dbReference type="GO" id="GO:0006605">
    <property type="term" value="P:protein targeting"/>
    <property type="evidence" value="ECO:0007669"/>
    <property type="project" value="UniProtKB-UniRule"/>
</dbReference>
<dbReference type="GO" id="GO:0065002">
    <property type="term" value="P:intracellular protein transmembrane transport"/>
    <property type="evidence" value="ECO:0007669"/>
    <property type="project" value="UniProtKB-UniRule"/>
</dbReference>
<evidence type="ECO:0000256" key="6">
    <source>
        <dbReference type="ARBA" id="ARBA00022989"/>
    </source>
</evidence>
<evidence type="ECO:0000256" key="4">
    <source>
        <dbReference type="ARBA" id="ARBA00022692"/>
    </source>
</evidence>
<dbReference type="GO" id="GO:0043952">
    <property type="term" value="P:protein transport by the Sec complex"/>
    <property type="evidence" value="ECO:0007669"/>
    <property type="project" value="UniProtKB-UniRule"/>
</dbReference>
<feature type="transmembrane region" description="Helical" evidence="10">
    <location>
        <begin position="178"/>
        <end position="197"/>
    </location>
</feature>
<feature type="transmembrane region" description="Helical" evidence="10">
    <location>
        <begin position="256"/>
        <end position="275"/>
    </location>
</feature>
<evidence type="ECO:0000256" key="1">
    <source>
        <dbReference type="ARBA" id="ARBA00004141"/>
    </source>
</evidence>
<dbReference type="Pfam" id="PF00344">
    <property type="entry name" value="SecY"/>
    <property type="match status" value="1"/>
</dbReference>
<feature type="transmembrane region" description="Helical" evidence="10">
    <location>
        <begin position="209"/>
        <end position="230"/>
    </location>
</feature>
<evidence type="ECO:0000256" key="3">
    <source>
        <dbReference type="ARBA" id="ARBA00022448"/>
    </source>
</evidence>
<organism evidence="14 15">
    <name type="scientific">Inconstantimicrobium porci</name>
    <dbReference type="NCBI Taxonomy" id="2652291"/>
    <lineage>
        <taxon>Bacteria</taxon>
        <taxon>Bacillati</taxon>
        <taxon>Bacillota</taxon>
        <taxon>Clostridia</taxon>
        <taxon>Eubacteriales</taxon>
        <taxon>Clostridiaceae</taxon>
        <taxon>Inconstantimicrobium</taxon>
    </lineage>
</organism>
<dbReference type="InterPro" id="IPR026593">
    <property type="entry name" value="SecY"/>
</dbReference>
<feature type="transmembrane region" description="Helical" evidence="10">
    <location>
        <begin position="146"/>
        <end position="166"/>
    </location>
</feature>
<evidence type="ECO:0000256" key="12">
    <source>
        <dbReference type="RuleBase" id="RU003484"/>
    </source>
</evidence>
<dbReference type="RefSeq" id="WP_154530321.1">
    <property type="nucleotide sequence ID" value="NZ_JAQXTV010000057.1"/>
</dbReference>
<dbReference type="FunFam" id="1.10.3370.10:FF:000001">
    <property type="entry name" value="Preprotein translocase subunit SecY"/>
    <property type="match status" value="1"/>
</dbReference>
<evidence type="ECO:0000256" key="9">
    <source>
        <dbReference type="ARBA" id="ARBA00039733"/>
    </source>
</evidence>
<keyword evidence="8 10" id="KW-0472">Membrane</keyword>
<comment type="caution">
    <text evidence="14">The sequence shown here is derived from an EMBL/GenBank/DDBJ whole genome shotgun (WGS) entry which is preliminary data.</text>
</comment>
<sequence length="427" mass="47170">MLSTLRNAWKTPDLRKKILWTVFLVAIFRIGSHIPVPGIDTSKILKQVTEGSGSLIKFYDLIAGGSLSRFSIFAIGVGPYINASIIMQLLTVAIPKLEQLQKEGDDGRKKIQNITRYLSIPLSVVLAWAVYVTLHNANALTDLSVINIIVILGTLTVGAMFSMWLGDRITVRGLGNGVSLLILVNIVSKIPAMFNQVASLKKTESIDVVQAALLIVGVILVLFLVVYLSLAERRIPVQYAGKAVGAKTYKGQSTHIPFSLIGTAVIAIIFAMSVMEFPKVIAQFFADKSWAQAILTGKYSPFNESKWWYLVLYAFLTIFFTWFYTEITFKPDEMAENMNKSAGFIPGVRPGKQTEIYLEKVLGKISLFGGIFAALIAILPIILEQHTAFKNIGLSGTSMLILVSVSLEISRQLKSQLIMRHYDGFLN</sequence>
<evidence type="ECO:0000256" key="8">
    <source>
        <dbReference type="ARBA" id="ARBA00023136"/>
    </source>
</evidence>
<dbReference type="NCBIfam" id="TIGR00967">
    <property type="entry name" value="3a0501s007"/>
    <property type="match status" value="1"/>
</dbReference>
<feature type="transmembrane region" description="Helical" evidence="10">
    <location>
        <begin position="307"/>
        <end position="325"/>
    </location>
</feature>
<dbReference type="PIRSF" id="PIRSF004557">
    <property type="entry name" value="SecY"/>
    <property type="match status" value="1"/>
</dbReference>